<evidence type="ECO:0000313" key="2">
    <source>
        <dbReference type="EMBL" id="KFH02766.1"/>
    </source>
</evidence>
<dbReference type="Proteomes" id="UP000028821">
    <property type="component" value="Unassembled WGS sequence"/>
</dbReference>
<name>A0A086PQY4_TOXGO</name>
<protein>
    <submittedName>
        <fullName evidence="2">Uncharacterized protein</fullName>
    </submittedName>
</protein>
<evidence type="ECO:0000313" key="3">
    <source>
        <dbReference type="Proteomes" id="UP000028821"/>
    </source>
</evidence>
<organism evidence="2 3">
    <name type="scientific">Toxoplasma gondii MAS</name>
    <dbReference type="NCBI Taxonomy" id="943118"/>
    <lineage>
        <taxon>Eukaryota</taxon>
        <taxon>Sar</taxon>
        <taxon>Alveolata</taxon>
        <taxon>Apicomplexa</taxon>
        <taxon>Conoidasida</taxon>
        <taxon>Coccidia</taxon>
        <taxon>Eucoccidiorida</taxon>
        <taxon>Eimeriorina</taxon>
        <taxon>Sarcocystidae</taxon>
        <taxon>Toxoplasma</taxon>
    </lineage>
</organism>
<feature type="compositionally biased region" description="Basic and acidic residues" evidence="1">
    <location>
        <begin position="94"/>
        <end position="135"/>
    </location>
</feature>
<dbReference type="EMBL" id="AEXC02002750">
    <property type="protein sequence ID" value="KFH02766.1"/>
    <property type="molecule type" value="Genomic_DNA"/>
</dbReference>
<gene>
    <name evidence="2" type="ORF">TGMAS_416930</name>
</gene>
<feature type="region of interest" description="Disordered" evidence="1">
    <location>
        <begin position="78"/>
        <end position="135"/>
    </location>
</feature>
<sequence>MRSHPLTAKASCLACWNHGEKHVCDGRRHPRNAGPSYSRSVVQRNSEACQKIRMAARDSGLLLEQRLYLEGSLTPVWRSDSVTKRKPKTIPESSRNETTRREDNHSEEPPHGAREDLRYADRRSGRKEKLADEKKPVPPFVDLYHFRWRPSTGAPPSGPYNLCSILGACKRTERKRKS</sequence>
<dbReference type="AlphaFoldDB" id="A0A086PQY4"/>
<proteinExistence type="predicted"/>
<accession>A0A086PQY4</accession>
<evidence type="ECO:0000256" key="1">
    <source>
        <dbReference type="SAM" id="MobiDB-lite"/>
    </source>
</evidence>
<reference evidence="2 3" key="1">
    <citation type="submission" date="2014-04" db="EMBL/GenBank/DDBJ databases">
        <authorList>
            <person name="Sibley D."/>
            <person name="Venepally P."/>
            <person name="Karamycheva S."/>
            <person name="Hadjithomas M."/>
            <person name="Khan A."/>
            <person name="Brunk B."/>
            <person name="Roos D."/>
            <person name="Caler E."/>
            <person name="Lorenzi H."/>
        </authorList>
    </citation>
    <scope>NUCLEOTIDE SEQUENCE [LARGE SCALE GENOMIC DNA]</scope>
    <source>
        <strain evidence="2 3">MAS</strain>
    </source>
</reference>
<comment type="caution">
    <text evidence="2">The sequence shown here is derived from an EMBL/GenBank/DDBJ whole genome shotgun (WGS) entry which is preliminary data.</text>
</comment>
<dbReference type="VEuPathDB" id="ToxoDB:TGMAS_416930"/>